<name>A0A9D2IFV6_9FIRM</name>
<dbReference type="AlphaFoldDB" id="A0A9D2IFV6"/>
<dbReference type="Proteomes" id="UP000824024">
    <property type="component" value="Unassembled WGS sequence"/>
</dbReference>
<evidence type="ECO:0000313" key="2">
    <source>
        <dbReference type="EMBL" id="HIZ07542.1"/>
    </source>
</evidence>
<accession>A0A9D2IFV6</accession>
<dbReference type="InterPro" id="IPR051448">
    <property type="entry name" value="CdaR-like_regulators"/>
</dbReference>
<gene>
    <name evidence="2" type="ORF">IAA08_06370</name>
</gene>
<dbReference type="InterPro" id="IPR042070">
    <property type="entry name" value="PucR_C-HTH_sf"/>
</dbReference>
<protein>
    <submittedName>
        <fullName evidence="2">Helix-turn-helix domain-containing protein</fullName>
    </submittedName>
</protein>
<dbReference type="InterPro" id="IPR025736">
    <property type="entry name" value="PucR_C-HTH_dom"/>
</dbReference>
<feature type="domain" description="PucR C-terminal helix-turn-helix" evidence="1">
    <location>
        <begin position="422"/>
        <end position="476"/>
    </location>
</feature>
<evidence type="ECO:0000313" key="3">
    <source>
        <dbReference type="Proteomes" id="UP000824024"/>
    </source>
</evidence>
<proteinExistence type="predicted"/>
<dbReference type="Gene3D" id="1.10.10.2840">
    <property type="entry name" value="PucR C-terminal helix-turn-helix domain"/>
    <property type="match status" value="1"/>
</dbReference>
<dbReference type="EMBL" id="DXCH01000180">
    <property type="protein sequence ID" value="HIZ07542.1"/>
    <property type="molecule type" value="Genomic_DNA"/>
</dbReference>
<evidence type="ECO:0000259" key="1">
    <source>
        <dbReference type="Pfam" id="PF13556"/>
    </source>
</evidence>
<organism evidence="2 3">
    <name type="scientific">Candidatus Eubacterium avistercoris</name>
    <dbReference type="NCBI Taxonomy" id="2838567"/>
    <lineage>
        <taxon>Bacteria</taxon>
        <taxon>Bacillati</taxon>
        <taxon>Bacillota</taxon>
        <taxon>Clostridia</taxon>
        <taxon>Eubacteriales</taxon>
        <taxon>Eubacteriaceae</taxon>
        <taxon>Eubacterium</taxon>
    </lineage>
</organism>
<reference evidence="2" key="2">
    <citation type="submission" date="2021-04" db="EMBL/GenBank/DDBJ databases">
        <authorList>
            <person name="Gilroy R."/>
        </authorList>
    </citation>
    <scope>NUCLEOTIDE SEQUENCE</scope>
    <source>
        <strain evidence="2">CHK192-9172</strain>
    </source>
</reference>
<reference evidence="2" key="1">
    <citation type="journal article" date="2021" name="PeerJ">
        <title>Extensive microbial diversity within the chicken gut microbiome revealed by metagenomics and culture.</title>
        <authorList>
            <person name="Gilroy R."/>
            <person name="Ravi A."/>
            <person name="Getino M."/>
            <person name="Pursley I."/>
            <person name="Horton D.L."/>
            <person name="Alikhan N.F."/>
            <person name="Baker D."/>
            <person name="Gharbi K."/>
            <person name="Hall N."/>
            <person name="Watson M."/>
            <person name="Adriaenssens E.M."/>
            <person name="Foster-Nyarko E."/>
            <person name="Jarju S."/>
            <person name="Secka A."/>
            <person name="Antonio M."/>
            <person name="Oren A."/>
            <person name="Chaudhuri R.R."/>
            <person name="La Ragione R."/>
            <person name="Hildebrand F."/>
            <person name="Pallen M.J."/>
        </authorList>
    </citation>
    <scope>NUCLEOTIDE SEQUENCE</scope>
    <source>
        <strain evidence="2">CHK192-9172</strain>
    </source>
</reference>
<comment type="caution">
    <text evidence="2">The sequence shown here is derived from an EMBL/GenBank/DDBJ whole genome shotgun (WGS) entry which is preliminary data.</text>
</comment>
<dbReference type="PANTHER" id="PTHR33744">
    <property type="entry name" value="CARBOHYDRATE DIACID REGULATOR"/>
    <property type="match status" value="1"/>
</dbReference>
<dbReference type="Pfam" id="PF13556">
    <property type="entry name" value="HTH_30"/>
    <property type="match status" value="1"/>
</dbReference>
<sequence>MKLSMWIFADWLAEFHPQTDIKQNQFDIEAVRLFASDLTMDKHTMYIGRLRDLFKTGNDNIICVHNNDMLLLNTTELEEVLNCVLNALAYYTGWDNTMMNQLTSGAMLQDLMDASADVLKSPVFILDSGQRHLAHNQNYKSGQVDELWDFLLDDGTCDMDFLIRFNQFDPKRLSRKGLYTYQQPVFPNAAWHYNFLQGSNFLGSATYIDLDRSATRGRLDCFLLFCQYVDRWFQLHIREQESLILDEQIRTVICDPRADSRELCRRLVLYGWHENDSLVFLKLDAPYQPFNINTHLCHTLNANFTNIYAVITELSICILCNVTVCSLEETVHSLKPWLKSSKYYATMGQIFTMDDSFFKQYQFVEKTSGFTGKEIGTVYNGTQYAFPYLLSEMQHTAASETLHPALKMLEKYDASHHTDFYHTLYVYLSHERSIADTARVLNLHRNSLLYRLKRLHELLDADLENPLVRLHILLSYEIKNAS</sequence>